<name>A0A7Y9J9X0_9ACTN</name>
<evidence type="ECO:0000256" key="3">
    <source>
        <dbReference type="ARBA" id="ARBA00004663"/>
    </source>
</evidence>
<evidence type="ECO:0000256" key="1">
    <source>
        <dbReference type="ARBA" id="ARBA00001946"/>
    </source>
</evidence>
<evidence type="ECO:0000256" key="17">
    <source>
        <dbReference type="ARBA" id="ARBA00048623"/>
    </source>
</evidence>
<keyword evidence="21" id="KW-1185">Reference proteome</keyword>
<dbReference type="InterPro" id="IPR003805">
    <property type="entry name" value="CobS"/>
</dbReference>
<evidence type="ECO:0000313" key="20">
    <source>
        <dbReference type="EMBL" id="NYD41077.1"/>
    </source>
</evidence>
<evidence type="ECO:0000256" key="18">
    <source>
        <dbReference type="ARBA" id="ARBA00049504"/>
    </source>
</evidence>
<protein>
    <recommendedName>
        <fullName evidence="6 19">Adenosylcobinamide-GDP ribazoletransferase</fullName>
        <ecNumber evidence="5 19">2.7.8.26</ecNumber>
    </recommendedName>
    <alternativeName>
        <fullName evidence="16 19">Cobalamin synthase</fullName>
    </alternativeName>
    <alternativeName>
        <fullName evidence="15 19">Cobalamin-5'-phosphate synthase</fullName>
    </alternativeName>
</protein>
<evidence type="ECO:0000256" key="2">
    <source>
        <dbReference type="ARBA" id="ARBA00004651"/>
    </source>
</evidence>
<comment type="function">
    <text evidence="14 19">Joins adenosylcobinamide-GDP and alpha-ribazole to generate adenosylcobalamin (Ado-cobalamin). Also synthesizes adenosylcobalamin 5'-phosphate from adenosylcobinamide-GDP and alpha-ribazole 5'-phosphate.</text>
</comment>
<reference evidence="20 21" key="1">
    <citation type="submission" date="2020-07" db="EMBL/GenBank/DDBJ databases">
        <title>Sequencing the genomes of 1000 actinobacteria strains.</title>
        <authorList>
            <person name="Klenk H.-P."/>
        </authorList>
    </citation>
    <scope>NUCLEOTIDE SEQUENCE [LARGE SCALE GENOMIC DNA]</scope>
    <source>
        <strain evidence="20 21">DSM 21350</strain>
    </source>
</reference>
<sequence>MMLLDAWRLALGTLTAIPVAPPALVDRRRAGMAMVLAPLAVLPLAVAVTLVALAGHGLDVPIPVAALLALGATILGNRAFHLDGLSDTVDGVAASYDRERSLAVMKSGTSGPAGVVAVVLVLGLQATGLVAVLASPHPVRAAVLAGCALCVSRAALATCCARGVPSARPGGLGDTYTGTVARPVVVLMWLTCAAVLSLAGAWSGLTWWRGALASAMALAVVAVFVARAVRRLGGVTGDVFGAAIELALAALLVALS</sequence>
<keyword evidence="7 19" id="KW-1003">Cell membrane</keyword>
<dbReference type="PANTHER" id="PTHR34148:SF1">
    <property type="entry name" value="ADENOSYLCOBINAMIDE-GDP RIBAZOLETRANSFERASE"/>
    <property type="match status" value="1"/>
</dbReference>
<dbReference type="GO" id="GO:0008818">
    <property type="term" value="F:cobalamin 5'-phosphate synthase activity"/>
    <property type="evidence" value="ECO:0007669"/>
    <property type="project" value="UniProtKB-UniRule"/>
</dbReference>
<dbReference type="GO" id="GO:0009236">
    <property type="term" value="P:cobalamin biosynthetic process"/>
    <property type="evidence" value="ECO:0007669"/>
    <property type="project" value="UniProtKB-UniRule"/>
</dbReference>
<evidence type="ECO:0000256" key="19">
    <source>
        <dbReference type="HAMAP-Rule" id="MF_00719"/>
    </source>
</evidence>
<accession>A0A7Y9J9X0</accession>
<evidence type="ECO:0000256" key="16">
    <source>
        <dbReference type="ARBA" id="ARBA00032853"/>
    </source>
</evidence>
<comment type="similarity">
    <text evidence="4 19">Belongs to the CobS family.</text>
</comment>
<evidence type="ECO:0000256" key="4">
    <source>
        <dbReference type="ARBA" id="ARBA00010561"/>
    </source>
</evidence>
<feature type="transmembrane region" description="Helical" evidence="19">
    <location>
        <begin position="32"/>
        <end position="54"/>
    </location>
</feature>
<comment type="subcellular location">
    <subcellularLocation>
        <location evidence="2 19">Cell membrane</location>
        <topology evidence="2 19">Multi-pass membrane protein</topology>
    </subcellularLocation>
</comment>
<evidence type="ECO:0000313" key="21">
    <source>
        <dbReference type="Proteomes" id="UP000535511"/>
    </source>
</evidence>
<dbReference type="GO" id="GO:0005886">
    <property type="term" value="C:plasma membrane"/>
    <property type="evidence" value="ECO:0007669"/>
    <property type="project" value="UniProtKB-SubCell"/>
</dbReference>
<feature type="transmembrane region" description="Helical" evidence="19">
    <location>
        <begin position="211"/>
        <end position="229"/>
    </location>
</feature>
<keyword evidence="12 19" id="KW-1133">Transmembrane helix</keyword>
<evidence type="ECO:0000256" key="10">
    <source>
        <dbReference type="ARBA" id="ARBA00022692"/>
    </source>
</evidence>
<feature type="transmembrane region" description="Helical" evidence="19">
    <location>
        <begin position="184"/>
        <end position="205"/>
    </location>
</feature>
<keyword evidence="13 19" id="KW-0472">Membrane</keyword>
<feature type="transmembrane region" description="Helical" evidence="19">
    <location>
        <begin position="60"/>
        <end position="80"/>
    </location>
</feature>
<proteinExistence type="inferred from homology"/>
<comment type="caution">
    <text evidence="20">The sequence shown here is derived from an EMBL/GenBank/DDBJ whole genome shotgun (WGS) entry which is preliminary data.</text>
</comment>
<dbReference type="EC" id="2.7.8.26" evidence="5 19"/>
<dbReference type="Proteomes" id="UP000535511">
    <property type="component" value="Unassembled WGS sequence"/>
</dbReference>
<keyword evidence="11 19" id="KW-0460">Magnesium</keyword>
<evidence type="ECO:0000256" key="8">
    <source>
        <dbReference type="ARBA" id="ARBA00022573"/>
    </source>
</evidence>
<dbReference type="UniPathway" id="UPA00148">
    <property type="reaction ID" value="UER00238"/>
</dbReference>
<evidence type="ECO:0000256" key="11">
    <source>
        <dbReference type="ARBA" id="ARBA00022842"/>
    </source>
</evidence>
<organism evidence="20 21">
    <name type="scientific">Nocardioides panaciterrulae</name>
    <dbReference type="NCBI Taxonomy" id="661492"/>
    <lineage>
        <taxon>Bacteria</taxon>
        <taxon>Bacillati</taxon>
        <taxon>Actinomycetota</taxon>
        <taxon>Actinomycetes</taxon>
        <taxon>Propionibacteriales</taxon>
        <taxon>Nocardioidaceae</taxon>
        <taxon>Nocardioides</taxon>
    </lineage>
</organism>
<dbReference type="GO" id="GO:0051073">
    <property type="term" value="F:adenosylcobinamide-GDP ribazoletransferase activity"/>
    <property type="evidence" value="ECO:0007669"/>
    <property type="project" value="UniProtKB-UniRule"/>
</dbReference>
<comment type="catalytic activity">
    <reaction evidence="17 19">
        <text>alpha-ribazole + adenosylcob(III)inamide-GDP = adenosylcob(III)alamin + GMP + H(+)</text>
        <dbReference type="Rhea" id="RHEA:16049"/>
        <dbReference type="ChEBI" id="CHEBI:10329"/>
        <dbReference type="ChEBI" id="CHEBI:15378"/>
        <dbReference type="ChEBI" id="CHEBI:18408"/>
        <dbReference type="ChEBI" id="CHEBI:58115"/>
        <dbReference type="ChEBI" id="CHEBI:60487"/>
        <dbReference type="EC" id="2.7.8.26"/>
    </reaction>
</comment>
<dbReference type="Pfam" id="PF02654">
    <property type="entry name" value="CobS"/>
    <property type="match status" value="1"/>
</dbReference>
<feature type="transmembrane region" description="Helical" evidence="19">
    <location>
        <begin position="115"/>
        <end position="135"/>
    </location>
</feature>
<evidence type="ECO:0000256" key="15">
    <source>
        <dbReference type="ARBA" id="ARBA00032605"/>
    </source>
</evidence>
<dbReference type="AlphaFoldDB" id="A0A7Y9J9X0"/>
<comment type="pathway">
    <text evidence="3 19">Cofactor biosynthesis; adenosylcobalamin biosynthesis; adenosylcobalamin from cob(II)yrinate a,c-diamide: step 7/7.</text>
</comment>
<evidence type="ECO:0000256" key="9">
    <source>
        <dbReference type="ARBA" id="ARBA00022679"/>
    </source>
</evidence>
<evidence type="ECO:0000256" key="6">
    <source>
        <dbReference type="ARBA" id="ARBA00015850"/>
    </source>
</evidence>
<evidence type="ECO:0000256" key="7">
    <source>
        <dbReference type="ARBA" id="ARBA00022475"/>
    </source>
</evidence>
<evidence type="ECO:0000256" key="14">
    <source>
        <dbReference type="ARBA" id="ARBA00025228"/>
    </source>
</evidence>
<gene>
    <name evidence="19" type="primary">cobS</name>
    <name evidence="20" type="ORF">BJZ21_001160</name>
</gene>
<comment type="catalytic activity">
    <reaction evidence="18 19">
        <text>alpha-ribazole 5'-phosphate + adenosylcob(III)inamide-GDP = adenosylcob(III)alamin 5'-phosphate + GMP + H(+)</text>
        <dbReference type="Rhea" id="RHEA:23560"/>
        <dbReference type="ChEBI" id="CHEBI:15378"/>
        <dbReference type="ChEBI" id="CHEBI:57918"/>
        <dbReference type="ChEBI" id="CHEBI:58115"/>
        <dbReference type="ChEBI" id="CHEBI:60487"/>
        <dbReference type="ChEBI" id="CHEBI:60493"/>
        <dbReference type="EC" id="2.7.8.26"/>
    </reaction>
</comment>
<evidence type="ECO:0000256" key="13">
    <source>
        <dbReference type="ARBA" id="ARBA00023136"/>
    </source>
</evidence>
<comment type="cofactor">
    <cofactor evidence="1 19">
        <name>Mg(2+)</name>
        <dbReference type="ChEBI" id="CHEBI:18420"/>
    </cofactor>
</comment>
<evidence type="ECO:0000256" key="5">
    <source>
        <dbReference type="ARBA" id="ARBA00013200"/>
    </source>
</evidence>
<evidence type="ECO:0000256" key="12">
    <source>
        <dbReference type="ARBA" id="ARBA00022989"/>
    </source>
</evidence>
<keyword evidence="10 19" id="KW-0812">Transmembrane</keyword>
<keyword evidence="8 19" id="KW-0169">Cobalamin biosynthesis</keyword>
<dbReference type="HAMAP" id="MF_00719">
    <property type="entry name" value="CobS"/>
    <property type="match status" value="1"/>
</dbReference>
<keyword evidence="9 19" id="KW-0808">Transferase</keyword>
<dbReference type="PANTHER" id="PTHR34148">
    <property type="entry name" value="ADENOSYLCOBINAMIDE-GDP RIBAZOLETRANSFERASE"/>
    <property type="match status" value="1"/>
</dbReference>
<feature type="transmembrane region" description="Helical" evidence="19">
    <location>
        <begin position="236"/>
        <end position="255"/>
    </location>
</feature>
<dbReference type="EMBL" id="JACCBG010000001">
    <property type="protein sequence ID" value="NYD41077.1"/>
    <property type="molecule type" value="Genomic_DNA"/>
</dbReference>